<dbReference type="PROSITE" id="PS50891">
    <property type="entry name" value="LOB"/>
    <property type="match status" value="1"/>
</dbReference>
<dbReference type="Proteomes" id="UP000829196">
    <property type="component" value="Unassembled WGS sequence"/>
</dbReference>
<reference evidence="3" key="1">
    <citation type="journal article" date="2022" name="Front. Genet.">
        <title>Chromosome-Scale Assembly of the Dendrobium nobile Genome Provides Insights Into the Molecular Mechanism of the Biosynthesis of the Medicinal Active Ingredient of Dendrobium.</title>
        <authorList>
            <person name="Xu Q."/>
            <person name="Niu S.-C."/>
            <person name="Li K.-L."/>
            <person name="Zheng P.-J."/>
            <person name="Zhang X.-J."/>
            <person name="Jia Y."/>
            <person name="Liu Y."/>
            <person name="Niu Y.-X."/>
            <person name="Yu L.-H."/>
            <person name="Chen D.-F."/>
            <person name="Zhang G.-Q."/>
        </authorList>
    </citation>
    <scope>NUCLEOTIDE SEQUENCE</scope>
    <source>
        <tissue evidence="3">Leaf</tissue>
    </source>
</reference>
<dbReference type="InterPro" id="IPR004883">
    <property type="entry name" value="LOB"/>
</dbReference>
<dbReference type="PANTHER" id="PTHR31301">
    <property type="entry name" value="LOB DOMAIN-CONTAINING PROTEIN 4-RELATED"/>
    <property type="match status" value="1"/>
</dbReference>
<organism evidence="3 4">
    <name type="scientific">Dendrobium nobile</name>
    <name type="common">Orchid</name>
    <dbReference type="NCBI Taxonomy" id="94219"/>
    <lineage>
        <taxon>Eukaryota</taxon>
        <taxon>Viridiplantae</taxon>
        <taxon>Streptophyta</taxon>
        <taxon>Embryophyta</taxon>
        <taxon>Tracheophyta</taxon>
        <taxon>Spermatophyta</taxon>
        <taxon>Magnoliopsida</taxon>
        <taxon>Liliopsida</taxon>
        <taxon>Asparagales</taxon>
        <taxon>Orchidaceae</taxon>
        <taxon>Epidendroideae</taxon>
        <taxon>Malaxideae</taxon>
        <taxon>Dendrobiinae</taxon>
        <taxon>Dendrobium</taxon>
    </lineage>
</organism>
<gene>
    <name evidence="3" type="ORF">KFK09_006280</name>
</gene>
<dbReference type="EMBL" id="JAGYWB010000006">
    <property type="protein sequence ID" value="KAI0518844.1"/>
    <property type="molecule type" value="Genomic_DNA"/>
</dbReference>
<comment type="similarity">
    <text evidence="1">Belongs to the LOB domain-containing protein family.</text>
</comment>
<dbReference type="AlphaFoldDB" id="A0A8T3BU29"/>
<accession>A0A8T3BU29</accession>
<feature type="domain" description="LOB" evidence="2">
    <location>
        <begin position="8"/>
        <end position="109"/>
    </location>
</feature>
<evidence type="ECO:0000259" key="2">
    <source>
        <dbReference type="PROSITE" id="PS50891"/>
    </source>
</evidence>
<dbReference type="PANTHER" id="PTHR31301:SF153">
    <property type="entry name" value="LOB DOMAIN-CONTAINING PROTEIN 26"/>
    <property type="match status" value="1"/>
</dbReference>
<dbReference type="Pfam" id="PF03195">
    <property type="entry name" value="LOB"/>
    <property type="match status" value="1"/>
</dbReference>
<evidence type="ECO:0000256" key="1">
    <source>
        <dbReference type="ARBA" id="ARBA00005474"/>
    </source>
</evidence>
<evidence type="ECO:0000313" key="4">
    <source>
        <dbReference type="Proteomes" id="UP000829196"/>
    </source>
</evidence>
<keyword evidence="4" id="KW-1185">Reference proteome</keyword>
<sequence length="148" mass="17010">MSSINGGRRCAACKYLRRRCSEDCILAPYFHPSNPHRFACVHKIFGASNIARMLQHLPAHKRAQAADAMAWEAYWRVQDPVYGSNAIIAHLQHEISKAQNELQMTRAQIAILQNFQQHHHNQIQPNPQLQAFWALEDEPFVLPDLPHL</sequence>
<dbReference type="SMR" id="A0A8T3BU29"/>
<evidence type="ECO:0000313" key="3">
    <source>
        <dbReference type="EMBL" id="KAI0518844.1"/>
    </source>
</evidence>
<proteinExistence type="inferred from homology"/>
<protein>
    <recommendedName>
        <fullName evidence="2">LOB domain-containing protein</fullName>
    </recommendedName>
</protein>
<dbReference type="OrthoDB" id="684652at2759"/>
<name>A0A8T3BU29_DENNO</name>
<comment type="caution">
    <text evidence="3">The sequence shown here is derived from an EMBL/GenBank/DDBJ whole genome shotgun (WGS) entry which is preliminary data.</text>
</comment>